<feature type="transmembrane region" description="Helical" evidence="9">
    <location>
        <begin position="159"/>
        <end position="178"/>
    </location>
</feature>
<dbReference type="AlphaFoldDB" id="A0A2S7WJY9"/>
<evidence type="ECO:0000256" key="4">
    <source>
        <dbReference type="ARBA" id="ARBA00022679"/>
    </source>
</evidence>
<evidence type="ECO:0000256" key="7">
    <source>
        <dbReference type="ARBA" id="ARBA00022989"/>
    </source>
</evidence>
<feature type="transmembrane region" description="Helical" evidence="9">
    <location>
        <begin position="199"/>
        <end position="219"/>
    </location>
</feature>
<feature type="transmembrane region" description="Helical" evidence="9">
    <location>
        <begin position="252"/>
        <end position="274"/>
    </location>
</feature>
<dbReference type="Pfam" id="PF03901">
    <property type="entry name" value="Glyco_transf_22"/>
    <property type="match status" value="1"/>
</dbReference>
<dbReference type="InterPro" id="IPR005599">
    <property type="entry name" value="GPI_mannosylTrfase"/>
</dbReference>
<feature type="transmembrane region" description="Helical" evidence="9">
    <location>
        <begin position="308"/>
        <end position="328"/>
    </location>
</feature>
<name>A0A2S7WJY9_9FLAO</name>
<keyword evidence="5 9" id="KW-0812">Transmembrane</keyword>
<sequence>MIQKIKYIGLAVFIITAFFSVGHIQSDEYFQIMEFAQYKLGQINASELPWEFNERMRPSLQPWLAYLFIKIFHFIGLENPFYIATIFRLLSAILMWSIFTRLNDYIVNKYFKESKWQNIFYASILLLWFVPFISVRFSSENYAALFLLLSLLTLTKTRSYGNLIFIGFTLGISFLFRYQMGIAILAIYAHLLFIDKTKFLKVLTSGSIIILIIALAIYLDSLFYNQLTFAPLNYLKLNLIDGKAANFGTSPFFAYLYLFLAFAAPPISFILLASYTKGVIILKKHLFVWVSIFFILIHSLIGHKEVRFLFPIMYLFIFIAIYGLMTYFKNKEIKKWHRRLFRVSFVINFLLLVFMMFKPLNGTVKLYGFLYKNVSEKNNLIISTSKETYHFLVDLKSTFYRPKNITSLAIYSSENIKNYLIKNNIKTAFLVHNQLYFDEKFDNYEIKRVYSAYPSWIKSIKFIDWQKAIRTKSVYLLTQKKK</sequence>
<feature type="transmembrane region" description="Helical" evidence="9">
    <location>
        <begin position="286"/>
        <end position="302"/>
    </location>
</feature>
<organism evidence="10 11">
    <name type="scientific">Polaribacter porphyrae</name>
    <dbReference type="NCBI Taxonomy" id="1137780"/>
    <lineage>
        <taxon>Bacteria</taxon>
        <taxon>Pseudomonadati</taxon>
        <taxon>Bacteroidota</taxon>
        <taxon>Flavobacteriia</taxon>
        <taxon>Flavobacteriales</taxon>
        <taxon>Flavobacteriaceae</taxon>
    </lineage>
</organism>
<feature type="transmembrane region" description="Helical" evidence="9">
    <location>
        <begin position="119"/>
        <end position="139"/>
    </location>
</feature>
<evidence type="ECO:0000256" key="2">
    <source>
        <dbReference type="ARBA" id="ARBA00004586"/>
    </source>
</evidence>
<evidence type="ECO:0000313" key="11">
    <source>
        <dbReference type="Proteomes" id="UP000238882"/>
    </source>
</evidence>
<keyword evidence="11" id="KW-1185">Reference proteome</keyword>
<dbReference type="OrthoDB" id="620676at2"/>
<feature type="transmembrane region" description="Helical" evidence="9">
    <location>
        <begin position="340"/>
        <end position="357"/>
    </location>
</feature>
<evidence type="ECO:0000256" key="9">
    <source>
        <dbReference type="SAM" id="Phobius"/>
    </source>
</evidence>
<feature type="transmembrane region" description="Helical" evidence="9">
    <location>
        <begin position="81"/>
        <end position="99"/>
    </location>
</feature>
<protein>
    <recommendedName>
        <fullName evidence="12">Mannosyltransferase</fullName>
    </recommendedName>
</protein>
<keyword evidence="3" id="KW-0328">Glycosyltransferase</keyword>
<comment type="subcellular location">
    <subcellularLocation>
        <location evidence="1">Endomembrane system</location>
        <topology evidence="1">Multi-pass membrane protein</topology>
    </subcellularLocation>
    <subcellularLocation>
        <location evidence="2">Endoplasmic reticulum membrane</location>
    </subcellularLocation>
</comment>
<keyword evidence="4" id="KW-0808">Transferase</keyword>
<dbReference type="GO" id="GO:0000030">
    <property type="term" value="F:mannosyltransferase activity"/>
    <property type="evidence" value="ECO:0007669"/>
    <property type="project" value="TreeGrafter"/>
</dbReference>
<evidence type="ECO:0000256" key="8">
    <source>
        <dbReference type="ARBA" id="ARBA00023136"/>
    </source>
</evidence>
<dbReference type="GO" id="GO:0012505">
    <property type="term" value="C:endomembrane system"/>
    <property type="evidence" value="ECO:0007669"/>
    <property type="project" value="UniProtKB-SubCell"/>
</dbReference>
<proteinExistence type="predicted"/>
<dbReference type="Proteomes" id="UP000238882">
    <property type="component" value="Unassembled WGS sequence"/>
</dbReference>
<evidence type="ECO:0000313" key="10">
    <source>
        <dbReference type="EMBL" id="PQJ77893.1"/>
    </source>
</evidence>
<keyword evidence="8 9" id="KW-0472">Membrane</keyword>
<dbReference type="PANTHER" id="PTHR22760">
    <property type="entry name" value="GLYCOSYLTRANSFERASE"/>
    <property type="match status" value="1"/>
</dbReference>
<evidence type="ECO:0008006" key="12">
    <source>
        <dbReference type="Google" id="ProtNLM"/>
    </source>
</evidence>
<keyword evidence="7 9" id="KW-1133">Transmembrane helix</keyword>
<dbReference type="RefSeq" id="WP_105014476.1">
    <property type="nucleotide sequence ID" value="NZ_MSCN01000001.1"/>
</dbReference>
<feature type="transmembrane region" description="Helical" evidence="9">
    <location>
        <begin position="7"/>
        <end position="25"/>
    </location>
</feature>
<accession>A0A2S7WJY9</accession>
<evidence type="ECO:0000256" key="5">
    <source>
        <dbReference type="ARBA" id="ARBA00022692"/>
    </source>
</evidence>
<keyword evidence="6" id="KW-0256">Endoplasmic reticulum</keyword>
<comment type="caution">
    <text evidence="10">The sequence shown here is derived from an EMBL/GenBank/DDBJ whole genome shotgun (WGS) entry which is preliminary data.</text>
</comment>
<evidence type="ECO:0000256" key="1">
    <source>
        <dbReference type="ARBA" id="ARBA00004127"/>
    </source>
</evidence>
<evidence type="ECO:0000256" key="3">
    <source>
        <dbReference type="ARBA" id="ARBA00022676"/>
    </source>
</evidence>
<reference evidence="10 11" key="1">
    <citation type="submission" date="2016-12" db="EMBL/GenBank/DDBJ databases">
        <title>Trade-off between light-utilization and light-protection in marine flavobacteria.</title>
        <authorList>
            <person name="Kumagai Y."/>
            <person name="Yoshizawa S."/>
            <person name="Kogure K."/>
            <person name="Iwasaki W."/>
        </authorList>
    </citation>
    <scope>NUCLEOTIDE SEQUENCE [LARGE SCALE GENOMIC DNA]</scope>
    <source>
        <strain evidence="10 11">NBRC 108759</strain>
    </source>
</reference>
<gene>
    <name evidence="10" type="ORF">BTO18_01255</name>
</gene>
<evidence type="ECO:0000256" key="6">
    <source>
        <dbReference type="ARBA" id="ARBA00022824"/>
    </source>
</evidence>
<dbReference type="EMBL" id="MSCN01000001">
    <property type="protein sequence ID" value="PQJ77893.1"/>
    <property type="molecule type" value="Genomic_DNA"/>
</dbReference>